<feature type="region of interest" description="Disordered" evidence="1">
    <location>
        <begin position="435"/>
        <end position="515"/>
    </location>
</feature>
<gene>
    <name evidence="3" type="ORF">DRF57_02975</name>
</gene>
<dbReference type="PANTHER" id="PTHR32305">
    <property type="match status" value="1"/>
</dbReference>
<reference evidence="3 4" key="1">
    <citation type="journal article" date="2010" name="Syst. Appl. Microbiol.">
        <title>Four new species of Chryseobacterium from the rhizosphere of coastal sand dune plants, Chryseobacterium elymi sp. nov., Chryseobacterium hagamense sp. nov., Chryseobacterium lathyri sp. nov. and Chryseobacterium rhizosphaerae sp. nov.</title>
        <authorList>
            <person name="Cho S.H."/>
            <person name="Lee K.S."/>
            <person name="Shin D.S."/>
            <person name="Han J.H."/>
            <person name="Park K.S."/>
            <person name="Lee C.H."/>
            <person name="Park K.H."/>
            <person name="Kim S.B."/>
        </authorList>
    </citation>
    <scope>NUCLEOTIDE SEQUENCE [LARGE SCALE GENOMIC DNA]</scope>
    <source>
        <strain evidence="3 4">KCTC 22548</strain>
    </source>
</reference>
<feature type="non-terminal residue" evidence="3">
    <location>
        <position position="1"/>
    </location>
</feature>
<evidence type="ECO:0000313" key="4">
    <source>
        <dbReference type="Proteomes" id="UP000256491"/>
    </source>
</evidence>
<organism evidence="3 4">
    <name type="scientific">Chryseobacterium rhizosphaerae</name>
    <dbReference type="NCBI Taxonomy" id="395937"/>
    <lineage>
        <taxon>Bacteria</taxon>
        <taxon>Pseudomonadati</taxon>
        <taxon>Bacteroidota</taxon>
        <taxon>Flavobacteriia</taxon>
        <taxon>Flavobacteriales</taxon>
        <taxon>Weeksellaceae</taxon>
        <taxon>Chryseobacterium group</taxon>
        <taxon>Chryseobacterium</taxon>
    </lineage>
</organism>
<protein>
    <recommendedName>
        <fullName evidence="2">DUF4329 domain-containing protein</fullName>
    </recommendedName>
</protein>
<dbReference type="InterPro" id="IPR025479">
    <property type="entry name" value="DUF4329"/>
</dbReference>
<name>A0ABX9IRM4_9FLAO</name>
<feature type="domain" description="DUF4329" evidence="2">
    <location>
        <begin position="311"/>
        <end position="431"/>
    </location>
</feature>
<dbReference type="InterPro" id="IPR050708">
    <property type="entry name" value="T6SS_VgrG/RHS"/>
</dbReference>
<sequence>IYSEPTATVPQNNYYNEALTYDVNGNIQTLKRNRLVQNIGTQLMDDLGYTYTGNRLNTVTDTSGNYGGYPSSSGNPITYDNNGNMTSHVDKGMLQIDYNYLNLPNAIKFDKQYVSHDWQNTYNVNTKYLYNATGVKLKKIYTYGTGRTNMETVETTDYLDGFQYWLNDLSFVPTSEGYYDFVQNKYIYNYTDQVGNIRLAYYKDASGNLKIDRTNHYYPFGLEFGDHLGTSNSISPNYKYSSQGQEKQTETGWSSYKWRNYDAAMGRFFNVDPLSEKYPTWSTYAFSGNRVVDARELEGLEPHVLFNTRENAAANFGQQYNGKSILDKREIGALIYFKYADGEKYYAYNNPTTGEAHGIPQGLNMKLPKGAAASAFIHAHGNEDKEYDDENFSGDPSGGGDKGVAKNLGLDAFLVTPGGQLKYFDLSSNTEKILRTNMPSDPTSPERKNKINPIESPRPSLGDYRAKPKPFPNLVPTSDYLPKPVLDDGLKSIEAMRQNREQTPLIDQKQLPRHQ</sequence>
<dbReference type="InterPro" id="IPR022385">
    <property type="entry name" value="Rhs_assc_core"/>
</dbReference>
<dbReference type="PANTHER" id="PTHR32305:SF15">
    <property type="entry name" value="PROTEIN RHSA-RELATED"/>
    <property type="match status" value="1"/>
</dbReference>
<evidence type="ECO:0000259" key="2">
    <source>
        <dbReference type="Pfam" id="PF14220"/>
    </source>
</evidence>
<dbReference type="EMBL" id="QNUF01000002">
    <property type="protein sequence ID" value="REC78412.1"/>
    <property type="molecule type" value="Genomic_DNA"/>
</dbReference>
<dbReference type="RefSeq" id="WP_115916830.1">
    <property type="nucleotide sequence ID" value="NZ_QNUF01000002.1"/>
</dbReference>
<accession>A0ABX9IRM4</accession>
<evidence type="ECO:0000313" key="3">
    <source>
        <dbReference type="EMBL" id="REC78412.1"/>
    </source>
</evidence>
<proteinExistence type="predicted"/>
<comment type="caution">
    <text evidence="3">The sequence shown here is derived from an EMBL/GenBank/DDBJ whole genome shotgun (WGS) entry which is preliminary data.</text>
</comment>
<dbReference type="Pfam" id="PF14220">
    <property type="entry name" value="DUF4329"/>
    <property type="match status" value="1"/>
</dbReference>
<dbReference type="Proteomes" id="UP000256491">
    <property type="component" value="Unassembled WGS sequence"/>
</dbReference>
<evidence type="ECO:0000256" key="1">
    <source>
        <dbReference type="SAM" id="MobiDB-lite"/>
    </source>
</evidence>
<keyword evidence="4" id="KW-1185">Reference proteome</keyword>
<dbReference type="Gene3D" id="2.180.10.10">
    <property type="entry name" value="RHS repeat-associated core"/>
    <property type="match status" value="1"/>
</dbReference>
<dbReference type="NCBIfam" id="TIGR03696">
    <property type="entry name" value="Rhs_assc_core"/>
    <property type="match status" value="1"/>
</dbReference>